<evidence type="ECO:0000313" key="6">
    <source>
        <dbReference type="EMBL" id="MDF2095018.1"/>
    </source>
</evidence>
<accession>A0ABT5YJE1</accession>
<evidence type="ECO:0000259" key="5">
    <source>
        <dbReference type="Pfam" id="PF01343"/>
    </source>
</evidence>
<evidence type="ECO:0000256" key="3">
    <source>
        <dbReference type="ARBA" id="ARBA00022801"/>
    </source>
</evidence>
<keyword evidence="7" id="KW-1185">Reference proteome</keyword>
<evidence type="ECO:0000313" key="7">
    <source>
        <dbReference type="Proteomes" id="UP001215503"/>
    </source>
</evidence>
<evidence type="ECO:0000256" key="4">
    <source>
        <dbReference type="ARBA" id="ARBA00022825"/>
    </source>
</evidence>
<evidence type="ECO:0000256" key="2">
    <source>
        <dbReference type="ARBA" id="ARBA00022670"/>
    </source>
</evidence>
<name>A0ABT5YJE1_9PROT</name>
<dbReference type="Pfam" id="PF01343">
    <property type="entry name" value="Peptidase_S49"/>
    <property type="match status" value="1"/>
</dbReference>
<reference evidence="6 7" key="1">
    <citation type="submission" date="2023-03" db="EMBL/GenBank/DDBJ databases">
        <title>Fodinicurvata sp. CAU 1616 isolated from sea sendiment.</title>
        <authorList>
            <person name="Kim W."/>
        </authorList>
    </citation>
    <scope>NUCLEOTIDE SEQUENCE [LARGE SCALE GENOMIC DNA]</scope>
    <source>
        <strain evidence="6 7">CAU 1616</strain>
    </source>
</reference>
<evidence type="ECO:0000256" key="1">
    <source>
        <dbReference type="ARBA" id="ARBA00008683"/>
    </source>
</evidence>
<proteinExistence type="inferred from homology"/>
<dbReference type="PANTHER" id="PTHR42987">
    <property type="entry name" value="PEPTIDASE S49"/>
    <property type="match status" value="1"/>
</dbReference>
<dbReference type="InterPro" id="IPR002142">
    <property type="entry name" value="Peptidase_S49"/>
</dbReference>
<dbReference type="Proteomes" id="UP001215503">
    <property type="component" value="Unassembled WGS sequence"/>
</dbReference>
<feature type="domain" description="Peptidase S49" evidence="5">
    <location>
        <begin position="92"/>
        <end position="228"/>
    </location>
</feature>
<comment type="caution">
    <text evidence="6">The sequence shown here is derived from an EMBL/GenBank/DDBJ whole genome shotgun (WGS) entry which is preliminary data.</text>
</comment>
<dbReference type="InterPro" id="IPR047272">
    <property type="entry name" value="S49_SppA_C"/>
</dbReference>
<keyword evidence="2" id="KW-0645">Protease</keyword>
<dbReference type="CDD" id="cd07023">
    <property type="entry name" value="S49_Sppa_N_C"/>
    <property type="match status" value="1"/>
</dbReference>
<comment type="similarity">
    <text evidence="1">Belongs to the peptidase S49 family.</text>
</comment>
<dbReference type="InterPro" id="IPR029045">
    <property type="entry name" value="ClpP/crotonase-like_dom_sf"/>
</dbReference>
<dbReference type="EMBL" id="JARHUD010000002">
    <property type="protein sequence ID" value="MDF2095018.1"/>
    <property type="molecule type" value="Genomic_DNA"/>
</dbReference>
<keyword evidence="3" id="KW-0378">Hydrolase</keyword>
<sequence length="285" mass="31504">MSLGLRKTLGMVLPIPALRNPPPVVSLVRLNGVIGHVGPLRNGLTLESLREPLDRAFAPKRLDAVALAINSPGGSPVQSALIAERIRELADEKKVRVLAYIEDVGASGGYWLASAADEILVDSSSVVGSIGVVSAGFGFPALLERLGVERRVETAGERKAMLDPFQPRDQAEVERLRGLLTELHENFKEQVRHRRKGRLKASEEELFSGEFWTGRKAVELGLADGLAHLHSDLRQRFGKKLVLRRTQRPRRWFSWRTAATGMPNDWADALLSAAEERALWARYGL</sequence>
<organism evidence="6 7">
    <name type="scientific">Aquibaculum arenosum</name>
    <dbReference type="NCBI Taxonomy" id="3032591"/>
    <lineage>
        <taxon>Bacteria</taxon>
        <taxon>Pseudomonadati</taxon>
        <taxon>Pseudomonadota</taxon>
        <taxon>Alphaproteobacteria</taxon>
        <taxon>Rhodospirillales</taxon>
        <taxon>Rhodovibrionaceae</taxon>
        <taxon>Aquibaculum</taxon>
    </lineage>
</organism>
<gene>
    <name evidence="6" type="ORF">P2G67_03410</name>
</gene>
<keyword evidence="4" id="KW-0720">Serine protease</keyword>
<dbReference type="SUPFAM" id="SSF52096">
    <property type="entry name" value="ClpP/crotonase"/>
    <property type="match status" value="1"/>
</dbReference>
<dbReference type="PANTHER" id="PTHR42987:SF8">
    <property type="entry name" value="PROTEINASE"/>
    <property type="match status" value="1"/>
</dbReference>
<dbReference type="Gene3D" id="3.90.226.10">
    <property type="entry name" value="2-enoyl-CoA Hydratase, Chain A, domain 1"/>
    <property type="match status" value="1"/>
</dbReference>
<dbReference type="Gene3D" id="6.20.330.10">
    <property type="match status" value="1"/>
</dbReference>
<protein>
    <submittedName>
        <fullName evidence="6">S49 family peptidase</fullName>
    </submittedName>
</protein>
<dbReference type="RefSeq" id="WP_275820036.1">
    <property type="nucleotide sequence ID" value="NZ_JARHUD010000002.1"/>
</dbReference>